<dbReference type="InterPro" id="IPR055198">
    <property type="entry name" value="NSD_PHD"/>
</dbReference>
<feature type="compositionally biased region" description="Basic and acidic residues" evidence="4">
    <location>
        <begin position="169"/>
        <end position="194"/>
    </location>
</feature>
<evidence type="ECO:0000313" key="7">
    <source>
        <dbReference type="EMBL" id="GMG99845.1"/>
    </source>
</evidence>
<keyword evidence="2" id="KW-0863">Zinc-finger</keyword>
<keyword evidence="8" id="KW-1185">Reference proteome</keyword>
<dbReference type="InterPro" id="IPR004343">
    <property type="entry name" value="Plus-3_dom"/>
</dbReference>
<dbReference type="InterPro" id="IPR003121">
    <property type="entry name" value="SWIB_MDM2_domain"/>
</dbReference>
<keyword evidence="3" id="KW-0862">Zinc</keyword>
<dbReference type="InterPro" id="IPR045894">
    <property type="entry name" value="At5g08430-like"/>
</dbReference>
<dbReference type="CDD" id="cd15568">
    <property type="entry name" value="PHD5_NSD"/>
    <property type="match status" value="1"/>
</dbReference>
<dbReference type="PANTHER" id="PTHR46851:SF22">
    <property type="entry name" value="ZINC ION BINDING _ DNA BINDING PROTEIN"/>
    <property type="match status" value="1"/>
</dbReference>
<dbReference type="InterPro" id="IPR036885">
    <property type="entry name" value="SWIB_MDM2_dom_sf"/>
</dbReference>
<evidence type="ECO:0008006" key="9">
    <source>
        <dbReference type="Google" id="ProtNLM"/>
    </source>
</evidence>
<name>A0AAD3P4X4_NEPGR</name>
<dbReference type="Gene3D" id="3.30.40.10">
    <property type="entry name" value="Zinc/RING finger domain, C3HC4 (zinc finger)"/>
    <property type="match status" value="1"/>
</dbReference>
<evidence type="ECO:0000256" key="2">
    <source>
        <dbReference type="ARBA" id="ARBA00022771"/>
    </source>
</evidence>
<dbReference type="Pfam" id="PF25980">
    <property type="entry name" value="NERD_plant"/>
    <property type="match status" value="1"/>
</dbReference>
<feature type="domain" description="Plus3" evidence="5">
    <location>
        <begin position="381"/>
        <end position="506"/>
    </location>
</feature>
<dbReference type="PROSITE" id="PS51360">
    <property type="entry name" value="PLUS3"/>
    <property type="match status" value="1"/>
</dbReference>
<dbReference type="EMBL" id="BSYO01000001">
    <property type="protein sequence ID" value="GMG99845.1"/>
    <property type="molecule type" value="Genomic_DNA"/>
</dbReference>
<evidence type="ECO:0000259" key="6">
    <source>
        <dbReference type="PROSITE" id="PS51925"/>
    </source>
</evidence>
<dbReference type="SUPFAM" id="SSF159042">
    <property type="entry name" value="Plus3-like"/>
    <property type="match status" value="1"/>
</dbReference>
<dbReference type="InterPro" id="IPR013083">
    <property type="entry name" value="Znf_RING/FYVE/PHD"/>
</dbReference>
<feature type="domain" description="DM2" evidence="6">
    <location>
        <begin position="227"/>
        <end position="310"/>
    </location>
</feature>
<evidence type="ECO:0000313" key="8">
    <source>
        <dbReference type="Proteomes" id="UP001279734"/>
    </source>
</evidence>
<evidence type="ECO:0000259" key="5">
    <source>
        <dbReference type="PROSITE" id="PS51360"/>
    </source>
</evidence>
<evidence type="ECO:0000256" key="4">
    <source>
        <dbReference type="SAM" id="MobiDB-lite"/>
    </source>
</evidence>
<dbReference type="Pfam" id="PF02201">
    <property type="entry name" value="SWIB"/>
    <property type="match status" value="1"/>
</dbReference>
<dbReference type="SUPFAM" id="SSF47592">
    <property type="entry name" value="SWIB/MDM2 domain"/>
    <property type="match status" value="1"/>
</dbReference>
<dbReference type="InterPro" id="IPR001965">
    <property type="entry name" value="Znf_PHD"/>
</dbReference>
<dbReference type="Gene3D" id="1.10.245.10">
    <property type="entry name" value="SWIB/MDM2 domain"/>
    <property type="match status" value="1"/>
</dbReference>
<dbReference type="CDD" id="cd10567">
    <property type="entry name" value="SWIB-MDM2_like"/>
    <property type="match status" value="1"/>
</dbReference>
<gene>
    <name evidence="7" type="ORF">Nepgr_001685</name>
</gene>
<feature type="region of interest" description="Disordered" evidence="4">
    <location>
        <begin position="169"/>
        <end position="207"/>
    </location>
</feature>
<dbReference type="PANTHER" id="PTHR46851">
    <property type="entry name" value="OS01G0884500 PROTEIN"/>
    <property type="match status" value="1"/>
</dbReference>
<sequence length="540" mass="62243">MGKRKNTKPKKNEETISEDYCFVCKDGGLLIVCDHKDCVKSYHHECVRKEGSSLETGDHWICDWHSCFLCHRSSRYQCMCCPKAVCQCCISDADFARVRGKIGLCDECLKLALLVEEGVDVDSDGENVDFKDRETYEGLFMEYWEIINEKERLTLEDLHSADERLKKGEKYKSRSRKSHSDSEDYVNEDKKSASSDDCDSDEVEEHELKSKKNRSKLLLKRHKGSIKIEFVSWASKSLIEFLASIGIDTSEKLSQDDVASIIAKYVQQNNLFHPDKKKKVLCDAQLRSVLGRTSVNIYKINDLLEAHFPENLEHSEEEEQEYSLGEENENVSLSSQKRKLSSMRPFQQKELPSEKFQKKSTNEEFNKRDSIFEVSASCFASISPKNIKLVYLKRSLVEELLKQPECFESKVVGSFVRVKSDSVDCKQSYQLLQVTGIQKTSADEIKGVLLQLSNMPNDIPIHMLSNDDFFEVECGELHQKVKKGLLERPTVVELEKKARYLHEDITKHWITNELDFLKHRIDLANEKGWRSKYPSQHSVG</sequence>
<dbReference type="SUPFAM" id="SSF57903">
    <property type="entry name" value="FYVE/PHD zinc finger"/>
    <property type="match status" value="1"/>
</dbReference>
<dbReference type="GO" id="GO:0008270">
    <property type="term" value="F:zinc ion binding"/>
    <property type="evidence" value="ECO:0007669"/>
    <property type="project" value="UniProtKB-KW"/>
</dbReference>
<dbReference type="InterPro" id="IPR058668">
    <property type="entry name" value="NERD_dom"/>
</dbReference>
<dbReference type="SMART" id="SM00719">
    <property type="entry name" value="Plus3"/>
    <property type="match status" value="1"/>
</dbReference>
<dbReference type="Pfam" id="PF22908">
    <property type="entry name" value="PHD_NSD"/>
    <property type="match status" value="1"/>
</dbReference>
<dbReference type="PROSITE" id="PS51925">
    <property type="entry name" value="SWIB_MDM2"/>
    <property type="match status" value="1"/>
</dbReference>
<dbReference type="Pfam" id="PF03126">
    <property type="entry name" value="Plus-3"/>
    <property type="match status" value="1"/>
</dbReference>
<dbReference type="InterPro" id="IPR011011">
    <property type="entry name" value="Znf_FYVE_PHD"/>
</dbReference>
<dbReference type="AlphaFoldDB" id="A0AAD3P4X4"/>
<feature type="compositionally biased region" description="Acidic residues" evidence="4">
    <location>
        <begin position="196"/>
        <end position="205"/>
    </location>
</feature>
<accession>A0AAD3P4X4</accession>
<dbReference type="Gene3D" id="3.90.70.200">
    <property type="entry name" value="Plus-3 domain"/>
    <property type="match status" value="1"/>
</dbReference>
<protein>
    <recommendedName>
        <fullName evidence="9">Chromatin regulator PHD family</fullName>
    </recommendedName>
</protein>
<proteinExistence type="predicted"/>
<dbReference type="SMART" id="SM00249">
    <property type="entry name" value="PHD"/>
    <property type="match status" value="1"/>
</dbReference>
<dbReference type="Proteomes" id="UP001279734">
    <property type="component" value="Unassembled WGS sequence"/>
</dbReference>
<dbReference type="InterPro" id="IPR036128">
    <property type="entry name" value="Plus3-like_sf"/>
</dbReference>
<evidence type="ECO:0000256" key="1">
    <source>
        <dbReference type="ARBA" id="ARBA00022723"/>
    </source>
</evidence>
<organism evidence="7 8">
    <name type="scientific">Nepenthes gracilis</name>
    <name type="common">Slender pitcher plant</name>
    <dbReference type="NCBI Taxonomy" id="150966"/>
    <lineage>
        <taxon>Eukaryota</taxon>
        <taxon>Viridiplantae</taxon>
        <taxon>Streptophyta</taxon>
        <taxon>Embryophyta</taxon>
        <taxon>Tracheophyta</taxon>
        <taxon>Spermatophyta</taxon>
        <taxon>Magnoliopsida</taxon>
        <taxon>eudicotyledons</taxon>
        <taxon>Gunneridae</taxon>
        <taxon>Pentapetalae</taxon>
        <taxon>Caryophyllales</taxon>
        <taxon>Nepenthaceae</taxon>
        <taxon>Nepenthes</taxon>
    </lineage>
</organism>
<evidence type="ECO:0000256" key="3">
    <source>
        <dbReference type="ARBA" id="ARBA00022833"/>
    </source>
</evidence>
<comment type="caution">
    <text evidence="7">The sequence shown here is derived from an EMBL/GenBank/DDBJ whole genome shotgun (WGS) entry which is preliminary data.</text>
</comment>
<keyword evidence="1" id="KW-0479">Metal-binding</keyword>
<dbReference type="GO" id="GO:0003677">
    <property type="term" value="F:DNA binding"/>
    <property type="evidence" value="ECO:0007669"/>
    <property type="project" value="InterPro"/>
</dbReference>
<feature type="region of interest" description="Disordered" evidence="4">
    <location>
        <begin position="337"/>
        <end position="359"/>
    </location>
</feature>
<reference evidence="7" key="1">
    <citation type="submission" date="2023-05" db="EMBL/GenBank/DDBJ databases">
        <title>Nepenthes gracilis genome sequencing.</title>
        <authorList>
            <person name="Fukushima K."/>
        </authorList>
    </citation>
    <scope>NUCLEOTIDE SEQUENCE</scope>
    <source>
        <strain evidence="7">SING2019-196</strain>
    </source>
</reference>